<organism evidence="2 3">
    <name type="scientific">Stephania cephalantha</name>
    <dbReference type="NCBI Taxonomy" id="152367"/>
    <lineage>
        <taxon>Eukaryota</taxon>
        <taxon>Viridiplantae</taxon>
        <taxon>Streptophyta</taxon>
        <taxon>Embryophyta</taxon>
        <taxon>Tracheophyta</taxon>
        <taxon>Spermatophyta</taxon>
        <taxon>Magnoliopsida</taxon>
        <taxon>Ranunculales</taxon>
        <taxon>Menispermaceae</taxon>
        <taxon>Menispermoideae</taxon>
        <taxon>Cissampelideae</taxon>
        <taxon>Stephania</taxon>
    </lineage>
</organism>
<sequence>MNCRITIRAPCRLVYRLGAQGSCDIAFLRTVIGALYGLVYRLGVQGGCDIVFITKWDEFTIVNSLDYTLRLISWIITHLIIIGVLDSVGYRFTVVDIDAAYTNPYKTDVLILAPEQTTYVLKTTNQPPGNYYMAAHTYSTFAAPFNDTVTITLLHYATVAPQVPPLLNIIDTPATATPQMQPLLNVTDTPTAHRLPTSLTGLTTSPFWSPPNG</sequence>
<dbReference type="Gene3D" id="2.60.40.420">
    <property type="entry name" value="Cupredoxins - blue copper proteins"/>
    <property type="match status" value="1"/>
</dbReference>
<dbReference type="InterPro" id="IPR001117">
    <property type="entry name" value="Cu-oxidase_2nd"/>
</dbReference>
<dbReference type="InterPro" id="IPR045087">
    <property type="entry name" value="Cu-oxidase_fam"/>
</dbReference>
<name>A0AAP0DYB1_9MAGN</name>
<keyword evidence="3" id="KW-1185">Reference proteome</keyword>
<proteinExistence type="predicted"/>
<accession>A0AAP0DYB1</accession>
<reference evidence="2 3" key="1">
    <citation type="submission" date="2024-01" db="EMBL/GenBank/DDBJ databases">
        <title>Genome assemblies of Stephania.</title>
        <authorList>
            <person name="Yang L."/>
        </authorList>
    </citation>
    <scope>NUCLEOTIDE SEQUENCE [LARGE SCALE GENOMIC DNA]</scope>
    <source>
        <strain evidence="2">JXDWG</strain>
        <tissue evidence="2">Leaf</tissue>
    </source>
</reference>
<dbReference type="InterPro" id="IPR008972">
    <property type="entry name" value="Cupredoxin"/>
</dbReference>
<dbReference type="Proteomes" id="UP001419268">
    <property type="component" value="Unassembled WGS sequence"/>
</dbReference>
<dbReference type="PANTHER" id="PTHR11709">
    <property type="entry name" value="MULTI-COPPER OXIDASE"/>
    <property type="match status" value="1"/>
</dbReference>
<protein>
    <recommendedName>
        <fullName evidence="1">Plastocyanin-like domain-containing protein</fullName>
    </recommendedName>
</protein>
<gene>
    <name evidence="2" type="ORF">Scep_029761</name>
</gene>
<dbReference type="EMBL" id="JBBNAG010000013">
    <property type="protein sequence ID" value="KAK9083290.1"/>
    <property type="molecule type" value="Genomic_DNA"/>
</dbReference>
<dbReference type="SUPFAM" id="SSF49503">
    <property type="entry name" value="Cupredoxins"/>
    <property type="match status" value="1"/>
</dbReference>
<evidence type="ECO:0000313" key="3">
    <source>
        <dbReference type="Proteomes" id="UP001419268"/>
    </source>
</evidence>
<dbReference type="GO" id="GO:0016491">
    <property type="term" value="F:oxidoreductase activity"/>
    <property type="evidence" value="ECO:0007669"/>
    <property type="project" value="TreeGrafter"/>
</dbReference>
<evidence type="ECO:0000313" key="2">
    <source>
        <dbReference type="EMBL" id="KAK9083290.1"/>
    </source>
</evidence>
<dbReference type="PANTHER" id="PTHR11709:SF9">
    <property type="entry name" value="LACCASE-7"/>
    <property type="match status" value="1"/>
</dbReference>
<feature type="domain" description="Plastocyanin-like" evidence="1">
    <location>
        <begin position="89"/>
        <end position="157"/>
    </location>
</feature>
<dbReference type="AlphaFoldDB" id="A0AAP0DYB1"/>
<comment type="caution">
    <text evidence="2">The sequence shown here is derived from an EMBL/GenBank/DDBJ whole genome shotgun (WGS) entry which is preliminary data.</text>
</comment>
<evidence type="ECO:0000259" key="1">
    <source>
        <dbReference type="Pfam" id="PF00394"/>
    </source>
</evidence>
<dbReference type="Pfam" id="PF00394">
    <property type="entry name" value="Cu-oxidase"/>
    <property type="match status" value="1"/>
</dbReference>